<evidence type="ECO:0000256" key="5">
    <source>
        <dbReference type="ARBA" id="ARBA00022729"/>
    </source>
</evidence>
<evidence type="ECO:0000256" key="1">
    <source>
        <dbReference type="ARBA" id="ARBA00004241"/>
    </source>
</evidence>
<evidence type="ECO:0000256" key="7">
    <source>
        <dbReference type="ARBA" id="ARBA00023237"/>
    </source>
</evidence>
<dbReference type="Proteomes" id="UP000175893">
    <property type="component" value="Chromosome"/>
</dbReference>
<protein>
    <recommendedName>
        <fullName evidence="9">Trimeric autotransporter adhesin YadA-like C-terminal membrane anchor domain-containing protein</fullName>
    </recommendedName>
</protein>
<sequence length="420" mass="43835">MERKKLTAIASALLIASISNVQTAMAADDDSASATPKAPTLSAAELAQRAEWVKEIQKLASAQKTKAEQALVSSLAIVDHLKTEIEQDEAKITQIDSIKQAIAAPAITQSVDYSRQIRQVRDFNAGYLTTTIPQFKAIADIAAASALAVVANPGTDTNAAGIKFLESYLYYQTFNGAYTASTALQQQINTYLTNNAQAIAGADAIAAFQPTLALADKAATEAKKTLTEKVKQNKASATALLAEVQKASDYNTKMDKLITELDADKKVKDLNAKALTAAIDENRQGTLAANLMALGALDGVQEVKRSSEASSSAFASALNDSKHELSAAIQANSHSLSRRIDDNRKKAAAGIAGVAAMTNIPIPYADGAFTIGVGVGYYDSQSAGAIGFGKGFDNGLAIKASASFATDSNVAIGGGASWSF</sequence>
<accession>A0ABM6EIP8</accession>
<feature type="domain" description="Trimeric autotransporter adhesin YadA-like C-terminal membrane anchor" evidence="9">
    <location>
        <begin position="362"/>
        <end position="420"/>
    </location>
</feature>
<dbReference type="EMBL" id="CP016043">
    <property type="protein sequence ID" value="AOV96847.1"/>
    <property type="molecule type" value="Genomic_DNA"/>
</dbReference>
<gene>
    <name evidence="10" type="ORF">A9798_07665</name>
</gene>
<evidence type="ECO:0000256" key="6">
    <source>
        <dbReference type="ARBA" id="ARBA00023136"/>
    </source>
</evidence>
<dbReference type="InterPro" id="IPR045584">
    <property type="entry name" value="Pilin-like"/>
</dbReference>
<dbReference type="SUPFAM" id="SSF54523">
    <property type="entry name" value="Pili subunits"/>
    <property type="match status" value="1"/>
</dbReference>
<evidence type="ECO:0000256" key="8">
    <source>
        <dbReference type="SAM" id="SignalP"/>
    </source>
</evidence>
<evidence type="ECO:0000256" key="4">
    <source>
        <dbReference type="ARBA" id="ARBA00022692"/>
    </source>
</evidence>
<organism evidence="10 11">
    <name type="scientific">Edwardsiella hoshinae</name>
    <dbReference type="NCBI Taxonomy" id="93378"/>
    <lineage>
        <taxon>Bacteria</taxon>
        <taxon>Pseudomonadati</taxon>
        <taxon>Pseudomonadota</taxon>
        <taxon>Gammaproteobacteria</taxon>
        <taxon>Enterobacterales</taxon>
        <taxon>Hafniaceae</taxon>
        <taxon>Edwardsiella</taxon>
    </lineage>
</organism>
<evidence type="ECO:0000259" key="9">
    <source>
        <dbReference type="Pfam" id="PF03895"/>
    </source>
</evidence>
<keyword evidence="4" id="KW-0812">Transmembrane</keyword>
<keyword evidence="7" id="KW-0998">Cell outer membrane</keyword>
<keyword evidence="3" id="KW-1134">Transmembrane beta strand</keyword>
<comment type="subcellular location">
    <subcellularLocation>
        <location evidence="2">Cell outer membrane</location>
    </subcellularLocation>
    <subcellularLocation>
        <location evidence="1">Cell surface</location>
    </subcellularLocation>
</comment>
<dbReference type="Pfam" id="PF03895">
    <property type="entry name" value="YadA_anchor"/>
    <property type="match status" value="1"/>
</dbReference>
<dbReference type="Gene3D" id="3.30.1300.30">
    <property type="entry name" value="GSPII I/J protein-like"/>
    <property type="match status" value="1"/>
</dbReference>
<name>A0ABM6EIP8_9GAMM</name>
<evidence type="ECO:0000313" key="11">
    <source>
        <dbReference type="Proteomes" id="UP000175893"/>
    </source>
</evidence>
<dbReference type="RefSeq" id="WP_070244866.1">
    <property type="nucleotide sequence ID" value="NZ_CP016043.1"/>
</dbReference>
<keyword evidence="6" id="KW-0472">Membrane</keyword>
<reference evidence="10 11" key="1">
    <citation type="submission" date="2016-06" db="EMBL/GenBank/DDBJ databases">
        <title>Complete genome sequence of Edwardsiella hoshinae ATCC 35051.</title>
        <authorList>
            <person name="Reichley S.R."/>
            <person name="Waldbieser G.C."/>
            <person name="Lawrence M.L."/>
            <person name="Griffin M.J."/>
        </authorList>
    </citation>
    <scope>NUCLEOTIDE SEQUENCE [LARGE SCALE GENOMIC DNA]</scope>
    <source>
        <strain evidence="10 11">ATCC 35051</strain>
    </source>
</reference>
<feature type="chain" id="PRO_5045468498" description="Trimeric autotransporter adhesin YadA-like C-terminal membrane anchor domain-containing protein" evidence="8">
    <location>
        <begin position="27"/>
        <end position="420"/>
    </location>
</feature>
<feature type="signal peptide" evidence="8">
    <location>
        <begin position="1"/>
        <end position="26"/>
    </location>
</feature>
<dbReference type="InterPro" id="IPR005594">
    <property type="entry name" value="YadA_C"/>
</dbReference>
<proteinExistence type="predicted"/>
<evidence type="ECO:0000256" key="3">
    <source>
        <dbReference type="ARBA" id="ARBA00022452"/>
    </source>
</evidence>
<evidence type="ECO:0000256" key="2">
    <source>
        <dbReference type="ARBA" id="ARBA00004442"/>
    </source>
</evidence>
<keyword evidence="11" id="KW-1185">Reference proteome</keyword>
<keyword evidence="5 8" id="KW-0732">Signal</keyword>
<evidence type="ECO:0000313" key="10">
    <source>
        <dbReference type="EMBL" id="AOV96847.1"/>
    </source>
</evidence>